<feature type="compositionally biased region" description="Basic and acidic residues" evidence="5">
    <location>
        <begin position="172"/>
        <end position="183"/>
    </location>
</feature>
<gene>
    <name evidence="7" type="ORF">EJ05DRAFT_496627</name>
</gene>
<feature type="transmembrane region" description="Helical" evidence="6">
    <location>
        <begin position="103"/>
        <end position="125"/>
    </location>
</feature>
<reference evidence="7" key="1">
    <citation type="journal article" date="2020" name="Stud. Mycol.">
        <title>101 Dothideomycetes genomes: a test case for predicting lifestyles and emergence of pathogens.</title>
        <authorList>
            <person name="Haridas S."/>
            <person name="Albert R."/>
            <person name="Binder M."/>
            <person name="Bloem J."/>
            <person name="Labutti K."/>
            <person name="Salamov A."/>
            <person name="Andreopoulos B."/>
            <person name="Baker S."/>
            <person name="Barry K."/>
            <person name="Bills G."/>
            <person name="Bluhm B."/>
            <person name="Cannon C."/>
            <person name="Castanera R."/>
            <person name="Culley D."/>
            <person name="Daum C."/>
            <person name="Ezra D."/>
            <person name="Gonzalez J."/>
            <person name="Henrissat B."/>
            <person name="Kuo A."/>
            <person name="Liang C."/>
            <person name="Lipzen A."/>
            <person name="Lutzoni F."/>
            <person name="Magnuson J."/>
            <person name="Mondo S."/>
            <person name="Nolan M."/>
            <person name="Ohm R."/>
            <person name="Pangilinan J."/>
            <person name="Park H.-J."/>
            <person name="Ramirez L."/>
            <person name="Alfaro M."/>
            <person name="Sun H."/>
            <person name="Tritt A."/>
            <person name="Yoshinaga Y."/>
            <person name="Zwiers L.-H."/>
            <person name="Turgeon B."/>
            <person name="Goodwin S."/>
            <person name="Spatafora J."/>
            <person name="Crous P."/>
            <person name="Grigoriev I."/>
        </authorList>
    </citation>
    <scope>NUCLEOTIDE SEQUENCE</scope>
    <source>
        <strain evidence="7">CBS 121739</strain>
    </source>
</reference>
<evidence type="ECO:0000256" key="5">
    <source>
        <dbReference type="SAM" id="MobiDB-lite"/>
    </source>
</evidence>
<feature type="transmembrane region" description="Helical" evidence="6">
    <location>
        <begin position="394"/>
        <end position="412"/>
    </location>
</feature>
<dbReference type="GO" id="GO:0005385">
    <property type="term" value="F:zinc ion transmembrane transporter activity"/>
    <property type="evidence" value="ECO:0007669"/>
    <property type="project" value="TreeGrafter"/>
</dbReference>
<keyword evidence="8" id="KW-1185">Reference proteome</keyword>
<evidence type="ECO:0000313" key="8">
    <source>
        <dbReference type="Proteomes" id="UP000799437"/>
    </source>
</evidence>
<dbReference type="GeneID" id="54487477"/>
<dbReference type="PANTHER" id="PTHR11040">
    <property type="entry name" value="ZINC/IRON TRANSPORTER"/>
    <property type="match status" value="1"/>
</dbReference>
<feature type="region of interest" description="Disordered" evidence="5">
    <location>
        <begin position="135"/>
        <end position="183"/>
    </location>
</feature>
<keyword evidence="2 6" id="KW-0812">Transmembrane</keyword>
<evidence type="ECO:0000256" key="4">
    <source>
        <dbReference type="ARBA" id="ARBA00023136"/>
    </source>
</evidence>
<evidence type="ECO:0000256" key="1">
    <source>
        <dbReference type="ARBA" id="ARBA00004141"/>
    </source>
</evidence>
<feature type="transmembrane region" description="Helical" evidence="6">
    <location>
        <begin position="267"/>
        <end position="297"/>
    </location>
</feature>
<dbReference type="OrthoDB" id="448280at2759"/>
<feature type="transmembrane region" description="Helical" evidence="6">
    <location>
        <begin position="26"/>
        <end position="50"/>
    </location>
</feature>
<feature type="transmembrane region" description="Helical" evidence="6">
    <location>
        <begin position="62"/>
        <end position="83"/>
    </location>
</feature>
<evidence type="ECO:0000256" key="3">
    <source>
        <dbReference type="ARBA" id="ARBA00022989"/>
    </source>
</evidence>
<dbReference type="PANTHER" id="PTHR11040:SF24">
    <property type="entry name" value="FE(2+) TRANSPORTER 3"/>
    <property type="match status" value="1"/>
</dbReference>
<evidence type="ECO:0000256" key="2">
    <source>
        <dbReference type="ARBA" id="ARBA00022692"/>
    </source>
</evidence>
<comment type="subcellular location">
    <subcellularLocation>
        <location evidence="1">Membrane</location>
        <topology evidence="1">Multi-pass membrane protein</topology>
    </subcellularLocation>
</comment>
<evidence type="ECO:0000256" key="6">
    <source>
        <dbReference type="SAM" id="Phobius"/>
    </source>
</evidence>
<dbReference type="RefSeq" id="XP_033604177.1">
    <property type="nucleotide sequence ID" value="XM_033746423.1"/>
</dbReference>
<keyword evidence="4 6" id="KW-0472">Membrane</keyword>
<organism evidence="7 8">
    <name type="scientific">Pseudovirgaria hyperparasitica</name>
    <dbReference type="NCBI Taxonomy" id="470096"/>
    <lineage>
        <taxon>Eukaryota</taxon>
        <taxon>Fungi</taxon>
        <taxon>Dikarya</taxon>
        <taxon>Ascomycota</taxon>
        <taxon>Pezizomycotina</taxon>
        <taxon>Dothideomycetes</taxon>
        <taxon>Dothideomycetes incertae sedis</taxon>
        <taxon>Acrospermales</taxon>
        <taxon>Acrospermaceae</taxon>
        <taxon>Pseudovirgaria</taxon>
    </lineage>
</organism>
<name>A0A6A6WIB0_9PEZI</name>
<accession>A0A6A6WIB0</accession>
<dbReference type="Pfam" id="PF02535">
    <property type="entry name" value="Zip"/>
    <property type="match status" value="1"/>
</dbReference>
<keyword evidence="3 6" id="KW-1133">Transmembrane helix</keyword>
<sequence length="413" mass="44963">MATEIPAAKPVCGGGGINGSEEDFDISLHIAAIFLVLGASVFGAGFPVMAKKVRWMRIPPKVFFFCKHFGTGVLIATAFVHLLPTAFLSLSNPCLPDIFIKNYPPMPGVIMMASLFILFVIEMWLNAKTGGHNHGGPTGQNFIPSEHSVSDPYTLQPPSRPFTRADSYSSEHTLHGDDKDDKITTVREYPAEHRDSSEMPPWFVVFYEQYIRQRDEMLTVLHRATPFTSHKHDLPVPSDPEALDPTATDPQVLRKMSLNITLLEGGILFHSVFVGMTVSITTTGFVVLLIAILFHQMFEGLGLGSRIAAVPYAKGSWRPWILVVAFGTTAPIGQAIGLASRGSYDPDSALGLIIVGVFNAISSGLLVYASLVDLLAEDFLSEEARLLSYAEKCWAFVYVLLGAVGMSVVGVFA</sequence>
<dbReference type="EMBL" id="ML996566">
    <property type="protein sequence ID" value="KAF2761726.1"/>
    <property type="molecule type" value="Genomic_DNA"/>
</dbReference>
<proteinExistence type="predicted"/>
<dbReference type="Proteomes" id="UP000799437">
    <property type="component" value="Unassembled WGS sequence"/>
</dbReference>
<dbReference type="InterPro" id="IPR003689">
    <property type="entry name" value="ZIP"/>
</dbReference>
<feature type="transmembrane region" description="Helical" evidence="6">
    <location>
        <begin position="317"/>
        <end position="338"/>
    </location>
</feature>
<protein>
    <submittedName>
        <fullName evidence="7">ZIP zinc transporter</fullName>
    </submittedName>
</protein>
<dbReference type="GO" id="GO:0005886">
    <property type="term" value="C:plasma membrane"/>
    <property type="evidence" value="ECO:0007669"/>
    <property type="project" value="TreeGrafter"/>
</dbReference>
<dbReference type="AlphaFoldDB" id="A0A6A6WIB0"/>
<feature type="transmembrane region" description="Helical" evidence="6">
    <location>
        <begin position="350"/>
        <end position="371"/>
    </location>
</feature>
<evidence type="ECO:0000313" key="7">
    <source>
        <dbReference type="EMBL" id="KAF2761726.1"/>
    </source>
</evidence>